<dbReference type="SUPFAM" id="SSF55073">
    <property type="entry name" value="Nucleotide cyclase"/>
    <property type="match status" value="1"/>
</dbReference>
<evidence type="ECO:0000256" key="2">
    <source>
        <dbReference type="ARBA" id="ARBA00034247"/>
    </source>
</evidence>
<keyword evidence="3" id="KW-0175">Coiled coil</keyword>
<keyword evidence="6" id="KW-1185">Reference proteome</keyword>
<dbReference type="Pfam" id="PF00990">
    <property type="entry name" value="GGDEF"/>
    <property type="match status" value="1"/>
</dbReference>
<proteinExistence type="predicted"/>
<dbReference type="Gene3D" id="3.30.70.270">
    <property type="match status" value="1"/>
</dbReference>
<dbReference type="Gene3D" id="1.25.40.10">
    <property type="entry name" value="Tetratricopeptide repeat domain"/>
    <property type="match status" value="2"/>
</dbReference>
<sequence length="551" mass="63013">MTELDAFLPPTPCVADDIIRCLQEARRLFVVNCESSLVLAQAALASAEQIQSNELKAQALLLIANSQSILQQTDQAITNFNAALELGKKLGQRKLQSACFDGLAFCYQAQRMTQQALQAWLNALQIAQLDDDVERYIHAYLGIANLYFQHDNFDQAFYYQTQALEWAQLHGDQDLQSKTQLHLAATLIKLKEYSFAEQLLMKTEDDLILPERLGWLAEINQYLGQMNMARQDWIRARAFYQAAYDLNLNTVSRWGQVQSLLGLGQLNARLNDFPQAERQLLQALELAEHMEDDHLRQNIHFELSALFEAKGDYIRATMHHIGFHNYYLRLLQQNRHDQLDALSSRRLNQAEIKLQLLRSELELKQLMQQRHQEHERMQQLESAAFHDALTGALNRHALDAQLPVLMQQIAQEGGSLCLIMIDFDHFKQVNDRYSHHIGDEVLKNGLHLLHALTRDTDLLARYGGEEFVLILPRVEPHVACKIAERMRQKIANFNWGSLAPELAVTISLGCAQWQHAMSAQMLFEAADAALYQAKHQGRNQVCLYSGEPHVD</sequence>
<evidence type="ECO:0000256" key="1">
    <source>
        <dbReference type="ARBA" id="ARBA00012528"/>
    </source>
</evidence>
<dbReference type="PROSITE" id="PS50887">
    <property type="entry name" value="GGDEF"/>
    <property type="match status" value="1"/>
</dbReference>
<dbReference type="EC" id="2.7.7.65" evidence="1"/>
<dbReference type="FunFam" id="3.30.70.270:FF:000001">
    <property type="entry name" value="Diguanylate cyclase domain protein"/>
    <property type="match status" value="1"/>
</dbReference>
<gene>
    <name evidence="5" type="ORF">HQ393_13180</name>
</gene>
<dbReference type="PANTHER" id="PTHR45138">
    <property type="entry name" value="REGULATORY COMPONENTS OF SENSORY TRANSDUCTION SYSTEM"/>
    <property type="match status" value="1"/>
</dbReference>
<organism evidence="5 6">
    <name type="scientific">Chitinibacter bivalviorum</name>
    <dbReference type="NCBI Taxonomy" id="2739434"/>
    <lineage>
        <taxon>Bacteria</taxon>
        <taxon>Pseudomonadati</taxon>
        <taxon>Pseudomonadota</taxon>
        <taxon>Betaproteobacteria</taxon>
        <taxon>Neisseriales</taxon>
        <taxon>Chitinibacteraceae</taxon>
        <taxon>Chitinibacter</taxon>
    </lineage>
</organism>
<evidence type="ECO:0000259" key="4">
    <source>
        <dbReference type="PROSITE" id="PS50887"/>
    </source>
</evidence>
<dbReference type="EMBL" id="CP058627">
    <property type="protein sequence ID" value="QLG89117.1"/>
    <property type="molecule type" value="Genomic_DNA"/>
</dbReference>
<dbReference type="RefSeq" id="WP_179355618.1">
    <property type="nucleotide sequence ID" value="NZ_CP058627.1"/>
</dbReference>
<feature type="domain" description="GGDEF" evidence="4">
    <location>
        <begin position="414"/>
        <end position="546"/>
    </location>
</feature>
<dbReference type="SMART" id="SM00267">
    <property type="entry name" value="GGDEF"/>
    <property type="match status" value="1"/>
</dbReference>
<accession>A0A7H9BKA8</accession>
<comment type="catalytic activity">
    <reaction evidence="2">
        <text>2 GTP = 3',3'-c-di-GMP + 2 diphosphate</text>
        <dbReference type="Rhea" id="RHEA:24898"/>
        <dbReference type="ChEBI" id="CHEBI:33019"/>
        <dbReference type="ChEBI" id="CHEBI:37565"/>
        <dbReference type="ChEBI" id="CHEBI:58805"/>
        <dbReference type="EC" id="2.7.7.65"/>
    </reaction>
</comment>
<dbReference type="InterPro" id="IPR050469">
    <property type="entry name" value="Diguanylate_Cyclase"/>
</dbReference>
<dbReference type="AlphaFoldDB" id="A0A7H9BKA8"/>
<dbReference type="InterPro" id="IPR000160">
    <property type="entry name" value="GGDEF_dom"/>
</dbReference>
<dbReference type="SMART" id="SM00028">
    <property type="entry name" value="TPR"/>
    <property type="match status" value="5"/>
</dbReference>
<dbReference type="Proteomes" id="UP000509597">
    <property type="component" value="Chromosome"/>
</dbReference>
<evidence type="ECO:0000313" key="6">
    <source>
        <dbReference type="Proteomes" id="UP000509597"/>
    </source>
</evidence>
<feature type="coiled-coil region" evidence="3">
    <location>
        <begin position="347"/>
        <end position="383"/>
    </location>
</feature>
<dbReference type="NCBIfam" id="TIGR00254">
    <property type="entry name" value="GGDEF"/>
    <property type="match status" value="1"/>
</dbReference>
<name>A0A7H9BKA8_9NEIS</name>
<evidence type="ECO:0000256" key="3">
    <source>
        <dbReference type="SAM" id="Coils"/>
    </source>
</evidence>
<dbReference type="KEGG" id="chiz:HQ393_13180"/>
<reference evidence="5 6" key="1">
    <citation type="submission" date="2020-07" db="EMBL/GenBank/DDBJ databases">
        <title>Complete genome sequence of Chitinibacter sp. 2T18.</title>
        <authorList>
            <person name="Bae J.-W."/>
            <person name="Choi J.-W."/>
        </authorList>
    </citation>
    <scope>NUCLEOTIDE SEQUENCE [LARGE SCALE GENOMIC DNA]</scope>
    <source>
        <strain evidence="5 6">2T18</strain>
    </source>
</reference>
<dbReference type="GO" id="GO:0052621">
    <property type="term" value="F:diguanylate cyclase activity"/>
    <property type="evidence" value="ECO:0007669"/>
    <property type="project" value="UniProtKB-EC"/>
</dbReference>
<dbReference type="InterPro" id="IPR019734">
    <property type="entry name" value="TPR_rpt"/>
</dbReference>
<dbReference type="CDD" id="cd01949">
    <property type="entry name" value="GGDEF"/>
    <property type="match status" value="1"/>
</dbReference>
<dbReference type="SUPFAM" id="SSF48452">
    <property type="entry name" value="TPR-like"/>
    <property type="match status" value="2"/>
</dbReference>
<dbReference type="InterPro" id="IPR043128">
    <property type="entry name" value="Rev_trsase/Diguanyl_cyclase"/>
</dbReference>
<dbReference type="InterPro" id="IPR029787">
    <property type="entry name" value="Nucleotide_cyclase"/>
</dbReference>
<evidence type="ECO:0000313" key="5">
    <source>
        <dbReference type="EMBL" id="QLG89117.1"/>
    </source>
</evidence>
<dbReference type="InterPro" id="IPR011990">
    <property type="entry name" value="TPR-like_helical_dom_sf"/>
</dbReference>
<dbReference type="PANTHER" id="PTHR45138:SF9">
    <property type="entry name" value="DIGUANYLATE CYCLASE DGCM-RELATED"/>
    <property type="match status" value="1"/>
</dbReference>
<protein>
    <recommendedName>
        <fullName evidence="1">diguanylate cyclase</fullName>
        <ecNumber evidence="1">2.7.7.65</ecNumber>
    </recommendedName>
</protein>